<keyword evidence="3 9" id="KW-0285">Flavoprotein</keyword>
<dbReference type="PANTHER" id="PTHR43014">
    <property type="entry name" value="MERCURIC REDUCTASE"/>
    <property type="match status" value="1"/>
</dbReference>
<dbReference type="InterPro" id="IPR036188">
    <property type="entry name" value="FAD/NAD-bd_sf"/>
</dbReference>
<feature type="domain" description="Pyridine nucleotide-disulphide oxidoreductase dimerisation" evidence="10">
    <location>
        <begin position="354"/>
        <end position="463"/>
    </location>
</feature>
<dbReference type="PANTHER" id="PTHR43014:SF4">
    <property type="entry name" value="PYRIDINE NUCLEOTIDE-DISULFIDE OXIDOREDUCTASE RCLA-RELATED"/>
    <property type="match status" value="1"/>
</dbReference>
<protein>
    <submittedName>
        <fullName evidence="12">Mycothione reductase</fullName>
        <ecNumber evidence="12">1.8.1.15</ecNumber>
    </submittedName>
</protein>
<dbReference type="GO" id="GO:0050627">
    <property type="term" value="F:mycothione reductase [NAD(P)H] activity"/>
    <property type="evidence" value="ECO:0007669"/>
    <property type="project" value="UniProtKB-EC"/>
</dbReference>
<proteinExistence type="inferred from homology"/>
<dbReference type="InterPro" id="IPR012999">
    <property type="entry name" value="Pyr_OxRdtase_I_AS"/>
</dbReference>
<dbReference type="EC" id="1.8.1.15" evidence="12"/>
<evidence type="ECO:0000256" key="2">
    <source>
        <dbReference type="ARBA" id="ARBA00007532"/>
    </source>
</evidence>
<name>A0ABW4RV00_9ACTN</name>
<keyword evidence="6 9" id="KW-0560">Oxidoreductase</keyword>
<dbReference type="SUPFAM" id="SSF51905">
    <property type="entry name" value="FAD/NAD(P)-binding domain"/>
    <property type="match status" value="1"/>
</dbReference>
<dbReference type="InterPro" id="IPR001100">
    <property type="entry name" value="Pyr_nuc-diS_OxRdtase"/>
</dbReference>
<evidence type="ECO:0000256" key="8">
    <source>
        <dbReference type="ARBA" id="ARBA00023284"/>
    </source>
</evidence>
<reference evidence="13" key="1">
    <citation type="journal article" date="2019" name="Int. J. Syst. Evol. Microbiol.">
        <title>The Global Catalogue of Microorganisms (GCM) 10K type strain sequencing project: providing services to taxonomists for standard genome sequencing and annotation.</title>
        <authorList>
            <consortium name="The Broad Institute Genomics Platform"/>
            <consortium name="The Broad Institute Genome Sequencing Center for Infectious Disease"/>
            <person name="Wu L."/>
            <person name="Ma J."/>
        </authorList>
    </citation>
    <scope>NUCLEOTIDE SEQUENCE [LARGE SCALE GENOMIC DNA]</scope>
    <source>
        <strain evidence="13">CAIM 431</strain>
    </source>
</reference>
<evidence type="ECO:0000256" key="5">
    <source>
        <dbReference type="ARBA" id="ARBA00022857"/>
    </source>
</evidence>
<dbReference type="Gene3D" id="3.50.50.60">
    <property type="entry name" value="FAD/NAD(P)-binding domain"/>
    <property type="match status" value="2"/>
</dbReference>
<evidence type="ECO:0000256" key="6">
    <source>
        <dbReference type="ARBA" id="ARBA00023002"/>
    </source>
</evidence>
<keyword evidence="5" id="KW-0521">NADP</keyword>
<evidence type="ECO:0000313" key="12">
    <source>
        <dbReference type="EMBL" id="MFD1890156.1"/>
    </source>
</evidence>
<dbReference type="RefSeq" id="WP_343873126.1">
    <property type="nucleotide sequence ID" value="NZ_BAAAIX010000013.1"/>
</dbReference>
<evidence type="ECO:0000259" key="10">
    <source>
        <dbReference type="Pfam" id="PF02852"/>
    </source>
</evidence>
<dbReference type="NCBIfam" id="NF005884">
    <property type="entry name" value="PRK07846.1"/>
    <property type="match status" value="1"/>
</dbReference>
<dbReference type="InterPro" id="IPR023753">
    <property type="entry name" value="FAD/NAD-binding_dom"/>
</dbReference>
<evidence type="ECO:0000256" key="4">
    <source>
        <dbReference type="ARBA" id="ARBA00022827"/>
    </source>
</evidence>
<evidence type="ECO:0000256" key="1">
    <source>
        <dbReference type="ARBA" id="ARBA00001974"/>
    </source>
</evidence>
<dbReference type="EMBL" id="JBHUFZ010000016">
    <property type="protein sequence ID" value="MFD1890156.1"/>
    <property type="molecule type" value="Genomic_DNA"/>
</dbReference>
<evidence type="ECO:0000313" key="13">
    <source>
        <dbReference type="Proteomes" id="UP001597326"/>
    </source>
</evidence>
<comment type="caution">
    <text evidence="12">The sequence shown here is derived from an EMBL/GenBank/DDBJ whole genome shotgun (WGS) entry which is preliminary data.</text>
</comment>
<dbReference type="InterPro" id="IPR004099">
    <property type="entry name" value="Pyr_nucl-diS_OxRdtase_dimer"/>
</dbReference>
<dbReference type="PROSITE" id="PS00076">
    <property type="entry name" value="PYRIDINE_REDOX_1"/>
    <property type="match status" value="1"/>
</dbReference>
<dbReference type="Pfam" id="PF02852">
    <property type="entry name" value="Pyr_redox_dim"/>
    <property type="match status" value="1"/>
</dbReference>
<keyword evidence="8 9" id="KW-0676">Redox-active center</keyword>
<keyword evidence="4 9" id="KW-0274">FAD</keyword>
<comment type="cofactor">
    <cofactor evidence="1">
        <name>FAD</name>
        <dbReference type="ChEBI" id="CHEBI:57692"/>
    </cofactor>
</comment>
<comment type="similarity">
    <text evidence="2 9">Belongs to the class-I pyridine nucleotide-disulfide oxidoreductase family.</text>
</comment>
<dbReference type="Pfam" id="PF07992">
    <property type="entry name" value="Pyr_redox_2"/>
    <property type="match status" value="1"/>
</dbReference>
<dbReference type="PRINTS" id="PR00368">
    <property type="entry name" value="FADPNR"/>
</dbReference>
<keyword evidence="7" id="KW-1015">Disulfide bond</keyword>
<evidence type="ECO:0000256" key="3">
    <source>
        <dbReference type="ARBA" id="ARBA00022630"/>
    </source>
</evidence>
<organism evidence="12 13">
    <name type="scientific">Luteococcus peritonei</name>
    <dbReference type="NCBI Taxonomy" id="88874"/>
    <lineage>
        <taxon>Bacteria</taxon>
        <taxon>Bacillati</taxon>
        <taxon>Actinomycetota</taxon>
        <taxon>Actinomycetes</taxon>
        <taxon>Propionibacteriales</taxon>
        <taxon>Propionibacteriaceae</taxon>
        <taxon>Luteococcus</taxon>
    </lineage>
</organism>
<dbReference type="Proteomes" id="UP001597326">
    <property type="component" value="Unassembled WGS sequence"/>
</dbReference>
<dbReference type="PRINTS" id="PR00411">
    <property type="entry name" value="PNDRDTASEI"/>
</dbReference>
<dbReference type="SUPFAM" id="SSF55424">
    <property type="entry name" value="FAD/NAD-linked reductases, dimerisation (C-terminal) domain"/>
    <property type="match status" value="1"/>
</dbReference>
<dbReference type="Gene3D" id="3.30.390.30">
    <property type="match status" value="1"/>
</dbReference>
<keyword evidence="13" id="KW-1185">Reference proteome</keyword>
<evidence type="ECO:0000259" key="11">
    <source>
        <dbReference type="Pfam" id="PF07992"/>
    </source>
</evidence>
<dbReference type="PIRSF" id="PIRSF000350">
    <property type="entry name" value="Mercury_reductase_MerA"/>
    <property type="match status" value="1"/>
</dbReference>
<feature type="domain" description="FAD/NAD(P)-binding" evidence="11">
    <location>
        <begin position="4"/>
        <end position="325"/>
    </location>
</feature>
<evidence type="ECO:0000256" key="9">
    <source>
        <dbReference type="RuleBase" id="RU003691"/>
    </source>
</evidence>
<evidence type="ECO:0000256" key="7">
    <source>
        <dbReference type="ARBA" id="ARBA00023157"/>
    </source>
</evidence>
<accession>A0ABW4RV00</accession>
<dbReference type="InterPro" id="IPR016156">
    <property type="entry name" value="FAD/NAD-linked_Rdtase_dimer_sf"/>
</dbReference>
<gene>
    <name evidence="12" type="ORF">ACFSCS_08155</name>
</gene>
<sequence length="472" mass="51499">MEHFDLVVIGSGSGNSLIDERFAGLRVAMVERGVYGGTCLNVGCIPTKMFVLPADHAIAPEQARRLGVDQQTTAVHFSQIRDRIFGRIDPISAGGKQWREQSENVTVFTGTGRFVDNHTLEIALQGEDEPVRISGDRFVLAAGSRATLLDVPGANDPQVAPKVHTSDTIMRLAALPERLVILGGGYIASEFAHVFSAYGSQVTMINRSERLLRREDEEISERFTKIISRRVNLQLNQQVVRVEPHRGDVVVVTQDPNGIEYSYPADVVLVAQGRVPNGDGLELERAGVETDQQGYVVVDEQQRTSQAHIWALGDVSSPYQLKHVANHEMRVVQVNLLAEIAGEQATVSSDHRFVPHAIFTEPQIASVGATEQELREAGTPCITTVQAYGDVAYGWAMEDADHAVKLISDPAAETLLGAHIIGPQASTLLQPLIQAMSFGLGVEEMARGQYWIHPALTEVLENALLGLVEQRG</sequence>